<reference evidence="1 2" key="2">
    <citation type="journal article" date="2022" name="Mol. Ecol. Resour.">
        <title>The genomes of chicory, endive, great burdock and yacon provide insights into Asteraceae paleo-polyploidization history and plant inulin production.</title>
        <authorList>
            <person name="Fan W."/>
            <person name="Wang S."/>
            <person name="Wang H."/>
            <person name="Wang A."/>
            <person name="Jiang F."/>
            <person name="Liu H."/>
            <person name="Zhao H."/>
            <person name="Xu D."/>
            <person name="Zhang Y."/>
        </authorList>
    </citation>
    <scope>NUCLEOTIDE SEQUENCE [LARGE SCALE GENOMIC DNA]</scope>
    <source>
        <strain evidence="2">cv. Niubang</strain>
    </source>
</reference>
<organism evidence="1 2">
    <name type="scientific">Arctium lappa</name>
    <name type="common">Greater burdock</name>
    <name type="synonym">Lappa major</name>
    <dbReference type="NCBI Taxonomy" id="4217"/>
    <lineage>
        <taxon>Eukaryota</taxon>
        <taxon>Viridiplantae</taxon>
        <taxon>Streptophyta</taxon>
        <taxon>Embryophyta</taxon>
        <taxon>Tracheophyta</taxon>
        <taxon>Spermatophyta</taxon>
        <taxon>Magnoliopsida</taxon>
        <taxon>eudicotyledons</taxon>
        <taxon>Gunneridae</taxon>
        <taxon>Pentapetalae</taxon>
        <taxon>asterids</taxon>
        <taxon>campanulids</taxon>
        <taxon>Asterales</taxon>
        <taxon>Asteraceae</taxon>
        <taxon>Carduoideae</taxon>
        <taxon>Cardueae</taxon>
        <taxon>Arctiinae</taxon>
        <taxon>Arctium</taxon>
    </lineage>
</organism>
<dbReference type="EMBL" id="CM042057">
    <property type="protein sequence ID" value="KAI3691879.1"/>
    <property type="molecule type" value="Genomic_DNA"/>
</dbReference>
<name>A0ACB8Z2J9_ARCLA</name>
<dbReference type="Proteomes" id="UP001055879">
    <property type="component" value="Linkage Group LG11"/>
</dbReference>
<comment type="caution">
    <text evidence="1">The sequence shown here is derived from an EMBL/GenBank/DDBJ whole genome shotgun (WGS) entry which is preliminary data.</text>
</comment>
<proteinExistence type="predicted"/>
<keyword evidence="2" id="KW-1185">Reference proteome</keyword>
<reference evidence="2" key="1">
    <citation type="journal article" date="2022" name="Mol. Ecol. Resour.">
        <title>The genomes of chicory, endive, great burdock and yacon provide insights into Asteraceae palaeo-polyploidization history and plant inulin production.</title>
        <authorList>
            <person name="Fan W."/>
            <person name="Wang S."/>
            <person name="Wang H."/>
            <person name="Wang A."/>
            <person name="Jiang F."/>
            <person name="Liu H."/>
            <person name="Zhao H."/>
            <person name="Xu D."/>
            <person name="Zhang Y."/>
        </authorList>
    </citation>
    <scope>NUCLEOTIDE SEQUENCE [LARGE SCALE GENOMIC DNA]</scope>
    <source>
        <strain evidence="2">cv. Niubang</strain>
    </source>
</reference>
<evidence type="ECO:0000313" key="1">
    <source>
        <dbReference type="EMBL" id="KAI3691879.1"/>
    </source>
</evidence>
<accession>A0ACB8Z2J9</accession>
<protein>
    <submittedName>
        <fullName evidence="1">Uncharacterized protein</fullName>
    </submittedName>
</protein>
<gene>
    <name evidence="1" type="ORF">L6452_31681</name>
</gene>
<evidence type="ECO:0000313" key="2">
    <source>
        <dbReference type="Proteomes" id="UP001055879"/>
    </source>
</evidence>
<sequence length="663" mass="74186">MADDVRRWSVTYTKHVKQKRKVYEDGFLELQPSTHKSSVRAKTDDMILGDVKLYDDCDKLLDCKIVKLDDAVRSGETLTFGAYLVDVGDPHGESKPIPNLILQRRDKTMVDRDGMPNVSKRRSGIGKAPSINMSPSQKIIKAIALTLCFMISEFKRREVNKYRSSPNCPDTTKADSTEWQVLYTTQLTQKAKKFHDGFLRVAISGMRGRQAMLYDETKRLLDSRFLRNEEIIRVGESLRFDGHIVDITELEDNTSLKDTNVDGKSCYMQNTAQLKIHNEHLAELMKRETNKSSVTASCPYATKTNLTEWDVLYTTQVTQKAKKFHDGVLKLASCGSQGRQEATLLAEDGTILSHRHLKLCEDINSGSLFNMPNYLVEVGEPRKHSEGECPKKASTLENETPKTRSFDADNIKLCKRIPATRPLFDGEPSKRASSLQDTESKARNPGADKVISTTISKNKPMRDAHSILSILRKPSTQEVAIEKLHLQELHPSKDSAFVKLGIQYQVEGQQDSCSRSKTAVCDEETRKIHDYSGPISSCYAVDTNISIETVISADCEIMADKQQKATGYDFSFGLETSDITRSVPDVEFSTIKNRSSPTEEPHAVEALSVYHNGLSSTVSKTCCESTGAVDVEGHPEVMSSKAAKFTCIYWFTGSRLVELIGVF</sequence>